<evidence type="ECO:0000256" key="1">
    <source>
        <dbReference type="ARBA" id="ARBA00004168"/>
    </source>
</evidence>
<keyword evidence="4" id="KW-0732">Signal</keyword>
<name>A0A1M7N9C8_9BACI</name>
<feature type="region of interest" description="Disordered" evidence="6">
    <location>
        <begin position="77"/>
        <end position="109"/>
    </location>
</feature>
<evidence type="ECO:0000256" key="2">
    <source>
        <dbReference type="ARBA" id="ARBA00022512"/>
    </source>
</evidence>
<evidence type="ECO:0000256" key="5">
    <source>
        <dbReference type="ARBA" id="ARBA00023088"/>
    </source>
</evidence>
<dbReference type="Pfam" id="PF00746">
    <property type="entry name" value="Gram_pos_anchor"/>
    <property type="match status" value="1"/>
</dbReference>
<evidence type="ECO:0000259" key="8">
    <source>
        <dbReference type="Pfam" id="PF00746"/>
    </source>
</evidence>
<sequence length="140" mass="15654">MPVTVSTFKFDFANSADKPQESYLLTLGLDETIAGEKDIYYFDKENDKWVAQHATKDQGATLSIEVNHFSSYAVLTVNREDPKEEESEDNPSSNAGSEKDNNDSSNNLPETATNQFNLLLAGTVLLLIGIGVWLFRRKFN</sequence>
<evidence type="ECO:0000256" key="6">
    <source>
        <dbReference type="SAM" id="MobiDB-lite"/>
    </source>
</evidence>
<reference evidence="9 10" key="1">
    <citation type="submission" date="2016-11" db="EMBL/GenBank/DDBJ databases">
        <authorList>
            <person name="Jaros S."/>
            <person name="Januszkiewicz K."/>
            <person name="Wedrychowicz H."/>
        </authorList>
    </citation>
    <scope>NUCLEOTIDE SEQUENCE [LARGE SCALE GENOMIC DNA]</scope>
    <source>
        <strain evidence="9 10">CGMCC 1.10681</strain>
    </source>
</reference>
<evidence type="ECO:0000313" key="9">
    <source>
        <dbReference type="EMBL" id="SHN00211.1"/>
    </source>
</evidence>
<keyword evidence="10" id="KW-1185">Reference proteome</keyword>
<feature type="transmembrane region" description="Helical" evidence="7">
    <location>
        <begin position="116"/>
        <end position="135"/>
    </location>
</feature>
<feature type="domain" description="Gram-positive cocci surface proteins LPxTG" evidence="8">
    <location>
        <begin position="101"/>
        <end position="138"/>
    </location>
</feature>
<keyword evidence="3" id="KW-0964">Secreted</keyword>
<dbReference type="STRING" id="1027249.SAMN05216179_1588"/>
<evidence type="ECO:0000313" key="10">
    <source>
        <dbReference type="Proteomes" id="UP000184184"/>
    </source>
</evidence>
<dbReference type="Proteomes" id="UP000184184">
    <property type="component" value="Unassembled WGS sequence"/>
</dbReference>
<dbReference type="EMBL" id="FRCZ01000002">
    <property type="protein sequence ID" value="SHN00211.1"/>
    <property type="molecule type" value="Genomic_DNA"/>
</dbReference>
<keyword evidence="2" id="KW-0134">Cell wall</keyword>
<gene>
    <name evidence="9" type="ORF">SAMN05216179_1588</name>
</gene>
<keyword evidence="7" id="KW-0812">Transmembrane</keyword>
<dbReference type="NCBIfam" id="TIGR01167">
    <property type="entry name" value="LPXTG_anchor"/>
    <property type="match status" value="1"/>
</dbReference>
<proteinExistence type="predicted"/>
<keyword evidence="7" id="KW-0472">Membrane</keyword>
<evidence type="ECO:0000256" key="3">
    <source>
        <dbReference type="ARBA" id="ARBA00022525"/>
    </source>
</evidence>
<organism evidence="9 10">
    <name type="scientific">Gracilibacillus kekensis</name>
    <dbReference type="NCBI Taxonomy" id="1027249"/>
    <lineage>
        <taxon>Bacteria</taxon>
        <taxon>Bacillati</taxon>
        <taxon>Bacillota</taxon>
        <taxon>Bacilli</taxon>
        <taxon>Bacillales</taxon>
        <taxon>Bacillaceae</taxon>
        <taxon>Gracilibacillus</taxon>
    </lineage>
</organism>
<evidence type="ECO:0000256" key="4">
    <source>
        <dbReference type="ARBA" id="ARBA00022729"/>
    </source>
</evidence>
<comment type="subcellular location">
    <subcellularLocation>
        <location evidence="1">Secreted</location>
        <location evidence="1">Cell wall</location>
        <topology evidence="1">Peptidoglycan-anchor</topology>
    </subcellularLocation>
</comment>
<keyword evidence="7" id="KW-1133">Transmembrane helix</keyword>
<keyword evidence="5" id="KW-0572">Peptidoglycan-anchor</keyword>
<protein>
    <submittedName>
        <fullName evidence="9">LPXTG-motif cell wall anchor domain-containing protein</fullName>
    </submittedName>
</protein>
<evidence type="ECO:0000256" key="7">
    <source>
        <dbReference type="SAM" id="Phobius"/>
    </source>
</evidence>
<dbReference type="InterPro" id="IPR019931">
    <property type="entry name" value="LPXTG_anchor"/>
</dbReference>
<dbReference type="AlphaFoldDB" id="A0A1M7N9C8"/>
<accession>A0A1M7N9C8</accession>